<evidence type="ECO:0000256" key="5">
    <source>
        <dbReference type="ARBA" id="ARBA00022840"/>
    </source>
</evidence>
<keyword evidence="6 10" id="KW-0238">DNA-binding</keyword>
<evidence type="ECO:0000256" key="9">
    <source>
        <dbReference type="ARBA" id="ARBA00025580"/>
    </source>
</evidence>
<dbReference type="PROSITE" id="PS50162">
    <property type="entry name" value="RECA_2"/>
    <property type="match status" value="1"/>
</dbReference>
<protein>
    <recommendedName>
        <fullName evidence="2 10">Protein RecA</fullName>
    </recommendedName>
    <alternativeName>
        <fullName evidence="10 11">Recombinase A</fullName>
    </alternativeName>
</protein>
<keyword evidence="3 10" id="KW-0547">Nucleotide-binding</keyword>
<reference evidence="15 16" key="1">
    <citation type="submission" date="2023-06" db="EMBL/GenBank/DDBJ databases">
        <title>Pelomonas sp. PFR6 16S ribosomal RNA gene Genome sequencing and assembly.</title>
        <authorList>
            <person name="Woo H."/>
        </authorList>
    </citation>
    <scope>NUCLEOTIDE SEQUENCE [LARGE SCALE GENOMIC DNA]</scope>
    <source>
        <strain evidence="15 16">PFR6</strain>
    </source>
</reference>
<dbReference type="PANTHER" id="PTHR45900:SF1">
    <property type="entry name" value="MITOCHONDRIAL DNA REPAIR PROTEIN RECA HOMOLOG-RELATED"/>
    <property type="match status" value="1"/>
</dbReference>
<keyword evidence="8 10" id="KW-0234">DNA repair</keyword>
<feature type="domain" description="RecA family profile 2" evidence="14">
    <location>
        <begin position="207"/>
        <end position="280"/>
    </location>
</feature>
<evidence type="ECO:0000256" key="1">
    <source>
        <dbReference type="ARBA" id="ARBA00009391"/>
    </source>
</evidence>
<dbReference type="PROSITE" id="PS00321">
    <property type="entry name" value="RECA_1"/>
    <property type="match status" value="1"/>
</dbReference>
<dbReference type="InterPro" id="IPR027417">
    <property type="entry name" value="P-loop_NTPase"/>
</dbReference>
<evidence type="ECO:0000256" key="10">
    <source>
        <dbReference type="HAMAP-Rule" id="MF_00268"/>
    </source>
</evidence>
<dbReference type="InterPro" id="IPR049428">
    <property type="entry name" value="RecA-like_N"/>
</dbReference>
<dbReference type="NCBIfam" id="TIGR02012">
    <property type="entry name" value="tigrfam_recA"/>
    <property type="match status" value="1"/>
</dbReference>
<comment type="function">
    <text evidence="9 10">Can catalyze the hydrolysis of ATP in the presence of single-stranded DNA, the ATP-dependent uptake of single-stranded DNA by duplex DNA, and the ATP-dependent hybridization of homologous single-stranded DNAs. It interacts with LexA causing its activation and leading to its autocatalytic cleavage.</text>
</comment>
<evidence type="ECO:0000256" key="7">
    <source>
        <dbReference type="ARBA" id="ARBA00023172"/>
    </source>
</evidence>
<gene>
    <name evidence="10 15" type="primary">recA</name>
    <name evidence="15" type="ORF">QWJ38_01495</name>
</gene>
<dbReference type="InterPro" id="IPR049261">
    <property type="entry name" value="RecA-like_C"/>
</dbReference>
<keyword evidence="16" id="KW-1185">Reference proteome</keyword>
<dbReference type="InterPro" id="IPR023400">
    <property type="entry name" value="RecA_C_sf"/>
</dbReference>
<dbReference type="Pfam" id="PF00154">
    <property type="entry name" value="RecA_N"/>
    <property type="match status" value="1"/>
</dbReference>
<keyword evidence="10" id="KW-0963">Cytoplasm</keyword>
<keyword evidence="5 10" id="KW-0067">ATP-binding</keyword>
<keyword evidence="7 10" id="KW-0233">DNA recombination</keyword>
<keyword evidence="4 10" id="KW-0227">DNA damage</keyword>
<dbReference type="InterPro" id="IPR020587">
    <property type="entry name" value="RecA_monomer-monomer_interface"/>
</dbReference>
<accession>A0ABT8DKJ6</accession>
<evidence type="ECO:0000313" key="16">
    <source>
        <dbReference type="Proteomes" id="UP001228044"/>
    </source>
</evidence>
<dbReference type="InterPro" id="IPR020584">
    <property type="entry name" value="DNA_recomb/repair_RecA_CS"/>
</dbReference>
<comment type="similarity">
    <text evidence="1 10 12">Belongs to the RecA family.</text>
</comment>
<dbReference type="EMBL" id="JAUHHC010000001">
    <property type="protein sequence ID" value="MDN3918941.1"/>
    <property type="molecule type" value="Genomic_DNA"/>
</dbReference>
<evidence type="ECO:0000259" key="14">
    <source>
        <dbReference type="PROSITE" id="PS50163"/>
    </source>
</evidence>
<sequence length="347" mass="37187">MDAPVKALNTEKAKALQAALAQIEKQFGKGSIMRLGEGEVIEDIQVVSTGSLGLDIALGVGGLPRGRVVEIYGPESSGKTTLTLQVIAEMQKLQGTCAFIDAEHALDIQYAQKLGVNLQELLISQPDTGEQALEIVDALVRSGSVDLIVVDSVAALTPKAELEGEMGDALPGLQARLMSQALRKLTATIKKTNCMVIFINQIRMKIGVMFGSPETTTGGNALKFYASVRLDIRRIGSIKKGEEVIGSETKVKVVKNKVSPPFKTAEFDILYGEGISREGEIIDMGVVAKVVEKSGSWYAYAGEKIGQGKDNAREFLRENPDIAQEIENKIRESLGVPLLGSDGEAAE</sequence>
<dbReference type="SUPFAM" id="SSF52540">
    <property type="entry name" value="P-loop containing nucleoside triphosphate hydrolases"/>
    <property type="match status" value="1"/>
</dbReference>
<evidence type="ECO:0000256" key="4">
    <source>
        <dbReference type="ARBA" id="ARBA00022763"/>
    </source>
</evidence>
<evidence type="ECO:0000256" key="6">
    <source>
        <dbReference type="ARBA" id="ARBA00023125"/>
    </source>
</evidence>
<dbReference type="Gene3D" id="3.40.50.300">
    <property type="entry name" value="P-loop containing nucleotide triphosphate hydrolases"/>
    <property type="match status" value="1"/>
</dbReference>
<feature type="binding site" evidence="10">
    <location>
        <begin position="73"/>
        <end position="80"/>
    </location>
    <ligand>
        <name>ATP</name>
        <dbReference type="ChEBI" id="CHEBI:30616"/>
    </ligand>
</feature>
<keyword evidence="10 11" id="KW-0742">SOS response</keyword>
<dbReference type="HAMAP" id="MF_00268">
    <property type="entry name" value="RecA"/>
    <property type="match status" value="1"/>
</dbReference>
<comment type="subcellular location">
    <subcellularLocation>
        <location evidence="10">Cytoplasm</location>
    </subcellularLocation>
</comment>
<comment type="caution">
    <text evidence="15">The sequence shown here is derived from an EMBL/GenBank/DDBJ whole genome shotgun (WGS) entry which is preliminary data.</text>
</comment>
<dbReference type="Pfam" id="PF21096">
    <property type="entry name" value="RecA_C"/>
    <property type="match status" value="1"/>
</dbReference>
<dbReference type="InterPro" id="IPR020588">
    <property type="entry name" value="RecA_ATP-bd"/>
</dbReference>
<dbReference type="PROSITE" id="PS50163">
    <property type="entry name" value="RECA_3"/>
    <property type="match status" value="1"/>
</dbReference>
<evidence type="ECO:0000256" key="11">
    <source>
        <dbReference type="RuleBase" id="RU000526"/>
    </source>
</evidence>
<dbReference type="CDD" id="cd00983">
    <property type="entry name" value="RecA"/>
    <property type="match status" value="1"/>
</dbReference>
<feature type="domain" description="RecA family profile 1" evidence="13">
    <location>
        <begin position="43"/>
        <end position="202"/>
    </location>
</feature>
<dbReference type="InterPro" id="IPR013765">
    <property type="entry name" value="DNA_recomb/repair_RecA"/>
</dbReference>
<dbReference type="SUPFAM" id="SSF54752">
    <property type="entry name" value="RecA protein, C-terminal domain"/>
    <property type="match status" value="1"/>
</dbReference>
<dbReference type="InterPro" id="IPR003593">
    <property type="entry name" value="AAA+_ATPase"/>
</dbReference>
<evidence type="ECO:0000256" key="12">
    <source>
        <dbReference type="RuleBase" id="RU004527"/>
    </source>
</evidence>
<evidence type="ECO:0000256" key="2">
    <source>
        <dbReference type="ARBA" id="ARBA00015553"/>
    </source>
</evidence>
<proteinExistence type="inferred from homology"/>
<dbReference type="Proteomes" id="UP001228044">
    <property type="component" value="Unassembled WGS sequence"/>
</dbReference>
<evidence type="ECO:0000256" key="3">
    <source>
        <dbReference type="ARBA" id="ARBA00022741"/>
    </source>
</evidence>
<organism evidence="15 16">
    <name type="scientific">Roseateles violae</name>
    <dbReference type="NCBI Taxonomy" id="3058042"/>
    <lineage>
        <taxon>Bacteria</taxon>
        <taxon>Pseudomonadati</taxon>
        <taxon>Pseudomonadota</taxon>
        <taxon>Betaproteobacteria</taxon>
        <taxon>Burkholderiales</taxon>
        <taxon>Sphaerotilaceae</taxon>
        <taxon>Roseateles</taxon>
    </lineage>
</organism>
<evidence type="ECO:0000259" key="13">
    <source>
        <dbReference type="PROSITE" id="PS50162"/>
    </source>
</evidence>
<dbReference type="PANTHER" id="PTHR45900">
    <property type="entry name" value="RECA"/>
    <property type="match status" value="1"/>
</dbReference>
<dbReference type="RefSeq" id="WP_290357266.1">
    <property type="nucleotide sequence ID" value="NZ_JAUHHC010000001.1"/>
</dbReference>
<dbReference type="SMART" id="SM00382">
    <property type="entry name" value="AAA"/>
    <property type="match status" value="1"/>
</dbReference>
<name>A0ABT8DKJ6_9BURK</name>
<evidence type="ECO:0000313" key="15">
    <source>
        <dbReference type="EMBL" id="MDN3918941.1"/>
    </source>
</evidence>
<dbReference type="PRINTS" id="PR00142">
    <property type="entry name" value="RECA"/>
</dbReference>
<evidence type="ECO:0000256" key="8">
    <source>
        <dbReference type="ARBA" id="ARBA00023204"/>
    </source>
</evidence>